<feature type="domain" description="Tripartite ATP-independent periplasmic transporters DctQ component" evidence="10">
    <location>
        <begin position="27"/>
        <end position="157"/>
    </location>
</feature>
<dbReference type="Pfam" id="PF04290">
    <property type="entry name" value="DctQ"/>
    <property type="match status" value="1"/>
</dbReference>
<evidence type="ECO:0000313" key="12">
    <source>
        <dbReference type="Proteomes" id="UP000323917"/>
    </source>
</evidence>
<comment type="subcellular location">
    <subcellularLocation>
        <location evidence="1">Cell inner membrane</location>
        <topology evidence="1">Multi-pass membrane protein</topology>
    </subcellularLocation>
</comment>
<evidence type="ECO:0000256" key="6">
    <source>
        <dbReference type="ARBA" id="ARBA00022989"/>
    </source>
</evidence>
<keyword evidence="2" id="KW-0813">Transport</keyword>
<dbReference type="AlphaFoldDB" id="A0A5B9QIA5"/>
<evidence type="ECO:0000256" key="3">
    <source>
        <dbReference type="ARBA" id="ARBA00022475"/>
    </source>
</evidence>
<dbReference type="KEGG" id="bgok:Pr1d_47670"/>
<evidence type="ECO:0000313" key="11">
    <source>
        <dbReference type="EMBL" id="QEG37422.1"/>
    </source>
</evidence>
<keyword evidence="3" id="KW-1003">Cell membrane</keyword>
<sequence length="178" mass="19163">MKYIITTVSSLLQKVEAIILSSAILGIAVLTIANVVTRTLFGTSIALAEEVSQFLIIVVTFVGLSYAASLGRHIRMTALSDQLSSRGRMRMANLVQATTALLMFVLCGYACTYVHAVYRLGGVYPVTRIPYYMVYLIVPLGFLLAGCQFALSAIKGLTGQSDELPVTPPNPLEQKAGV</sequence>
<keyword evidence="12" id="KW-1185">Reference proteome</keyword>
<organism evidence="11 12">
    <name type="scientific">Bythopirellula goksoeyrii</name>
    <dbReference type="NCBI Taxonomy" id="1400387"/>
    <lineage>
        <taxon>Bacteria</taxon>
        <taxon>Pseudomonadati</taxon>
        <taxon>Planctomycetota</taxon>
        <taxon>Planctomycetia</taxon>
        <taxon>Pirellulales</taxon>
        <taxon>Lacipirellulaceae</taxon>
        <taxon>Bythopirellula</taxon>
    </lineage>
</organism>
<evidence type="ECO:0000256" key="1">
    <source>
        <dbReference type="ARBA" id="ARBA00004429"/>
    </source>
</evidence>
<evidence type="ECO:0000256" key="2">
    <source>
        <dbReference type="ARBA" id="ARBA00022448"/>
    </source>
</evidence>
<comment type="similarity">
    <text evidence="8">Belongs to the TRAP transporter small permease family.</text>
</comment>
<evidence type="ECO:0000259" key="10">
    <source>
        <dbReference type="Pfam" id="PF04290"/>
    </source>
</evidence>
<proteinExistence type="inferred from homology"/>
<keyword evidence="7 9" id="KW-0472">Membrane</keyword>
<feature type="transmembrane region" description="Helical" evidence="9">
    <location>
        <begin position="12"/>
        <end position="33"/>
    </location>
</feature>
<keyword evidence="5 9" id="KW-0812">Transmembrane</keyword>
<dbReference type="Proteomes" id="UP000323917">
    <property type="component" value="Chromosome"/>
</dbReference>
<keyword evidence="4" id="KW-0997">Cell inner membrane</keyword>
<dbReference type="GO" id="GO:0005886">
    <property type="term" value="C:plasma membrane"/>
    <property type="evidence" value="ECO:0007669"/>
    <property type="project" value="UniProtKB-SubCell"/>
</dbReference>
<evidence type="ECO:0000256" key="5">
    <source>
        <dbReference type="ARBA" id="ARBA00022692"/>
    </source>
</evidence>
<dbReference type="GO" id="GO:0015740">
    <property type="term" value="P:C4-dicarboxylate transport"/>
    <property type="evidence" value="ECO:0007669"/>
    <property type="project" value="TreeGrafter"/>
</dbReference>
<dbReference type="GO" id="GO:0022857">
    <property type="term" value="F:transmembrane transporter activity"/>
    <property type="evidence" value="ECO:0007669"/>
    <property type="project" value="TreeGrafter"/>
</dbReference>
<feature type="transmembrane region" description="Helical" evidence="9">
    <location>
        <begin position="53"/>
        <end position="71"/>
    </location>
</feature>
<feature type="transmembrane region" description="Helical" evidence="9">
    <location>
        <begin position="129"/>
        <end position="151"/>
    </location>
</feature>
<evidence type="ECO:0000256" key="4">
    <source>
        <dbReference type="ARBA" id="ARBA00022519"/>
    </source>
</evidence>
<gene>
    <name evidence="11" type="ORF">Pr1d_47670</name>
</gene>
<reference evidence="11 12" key="1">
    <citation type="submission" date="2019-08" db="EMBL/GenBank/DDBJ databases">
        <title>Deep-cultivation of Planctomycetes and their phenomic and genomic characterization uncovers novel biology.</title>
        <authorList>
            <person name="Wiegand S."/>
            <person name="Jogler M."/>
            <person name="Boedeker C."/>
            <person name="Pinto D."/>
            <person name="Vollmers J."/>
            <person name="Rivas-Marin E."/>
            <person name="Kohn T."/>
            <person name="Peeters S.H."/>
            <person name="Heuer A."/>
            <person name="Rast P."/>
            <person name="Oberbeckmann S."/>
            <person name="Bunk B."/>
            <person name="Jeske O."/>
            <person name="Meyerdierks A."/>
            <person name="Storesund J.E."/>
            <person name="Kallscheuer N."/>
            <person name="Luecker S."/>
            <person name="Lage O.M."/>
            <person name="Pohl T."/>
            <person name="Merkel B.J."/>
            <person name="Hornburger P."/>
            <person name="Mueller R.-W."/>
            <person name="Bruemmer F."/>
            <person name="Labrenz M."/>
            <person name="Spormann A.M."/>
            <person name="Op den Camp H."/>
            <person name="Overmann J."/>
            <person name="Amann R."/>
            <person name="Jetten M.S.M."/>
            <person name="Mascher T."/>
            <person name="Medema M.H."/>
            <person name="Devos D.P."/>
            <person name="Kaster A.-K."/>
            <person name="Ovreas L."/>
            <person name="Rohde M."/>
            <person name="Galperin M.Y."/>
            <person name="Jogler C."/>
        </authorList>
    </citation>
    <scope>NUCLEOTIDE SEQUENCE [LARGE SCALE GENOMIC DNA]</scope>
    <source>
        <strain evidence="11 12">Pr1d</strain>
    </source>
</reference>
<evidence type="ECO:0000256" key="9">
    <source>
        <dbReference type="SAM" id="Phobius"/>
    </source>
</evidence>
<accession>A0A5B9QIA5</accession>
<name>A0A5B9QIA5_9BACT</name>
<feature type="transmembrane region" description="Helical" evidence="9">
    <location>
        <begin position="92"/>
        <end position="117"/>
    </location>
</feature>
<keyword evidence="6 9" id="KW-1133">Transmembrane helix</keyword>
<dbReference type="InterPro" id="IPR007387">
    <property type="entry name" value="TRAP_DctQ"/>
</dbReference>
<dbReference type="RefSeq" id="WP_148075666.1">
    <property type="nucleotide sequence ID" value="NZ_CP042913.1"/>
</dbReference>
<dbReference type="OrthoDB" id="45144at2"/>
<dbReference type="EMBL" id="CP042913">
    <property type="protein sequence ID" value="QEG37422.1"/>
    <property type="molecule type" value="Genomic_DNA"/>
</dbReference>
<evidence type="ECO:0000256" key="7">
    <source>
        <dbReference type="ARBA" id="ARBA00023136"/>
    </source>
</evidence>
<protein>
    <submittedName>
        <fullName evidence="11">2,3-diketo-L-gulonate TRAP transporter small permease protein YiaM</fullName>
    </submittedName>
</protein>
<dbReference type="PANTHER" id="PTHR35011">
    <property type="entry name" value="2,3-DIKETO-L-GULONATE TRAP TRANSPORTER SMALL PERMEASE PROTEIN YIAM"/>
    <property type="match status" value="1"/>
</dbReference>
<dbReference type="InterPro" id="IPR055348">
    <property type="entry name" value="DctQ"/>
</dbReference>
<evidence type="ECO:0000256" key="8">
    <source>
        <dbReference type="ARBA" id="ARBA00038436"/>
    </source>
</evidence>
<dbReference type="PANTHER" id="PTHR35011:SF10">
    <property type="entry name" value="TRAP TRANSPORTER SMALL PERMEASE PROTEIN"/>
    <property type="match status" value="1"/>
</dbReference>